<dbReference type="Gene3D" id="3.50.50.60">
    <property type="entry name" value="FAD/NAD(P)-binding domain"/>
    <property type="match status" value="1"/>
</dbReference>
<evidence type="ECO:0000256" key="9">
    <source>
        <dbReference type="SAM" id="SignalP"/>
    </source>
</evidence>
<evidence type="ECO:0000256" key="4">
    <source>
        <dbReference type="ARBA" id="ARBA00022729"/>
    </source>
</evidence>
<keyword evidence="7" id="KW-0325">Glycoprotein</keyword>
<dbReference type="SUPFAM" id="SSF51905">
    <property type="entry name" value="FAD/NAD(P)-binding domain"/>
    <property type="match status" value="1"/>
</dbReference>
<dbReference type="RefSeq" id="XP_015183644.1">
    <property type="nucleotide sequence ID" value="XM_015328158.1"/>
</dbReference>
<evidence type="ECO:0000313" key="11">
    <source>
        <dbReference type="Proteomes" id="UP000694924"/>
    </source>
</evidence>
<comment type="similarity">
    <text evidence="2">Belongs to the prenylcysteine oxidase family.</text>
</comment>
<keyword evidence="5" id="KW-0274">FAD</keyword>
<feature type="compositionally biased region" description="Polar residues" evidence="8">
    <location>
        <begin position="468"/>
        <end position="481"/>
    </location>
</feature>
<sequence>MHSYFLPLLTSFLLKHAFCSKIPTPKIAVIGGGIGAASTTHFLTELFNNDLKIDLYEANKIGGRLATIQIDDNEYEAGGSIIHSQNKYMQEFVHLLGMEHKPSREQKFAIWNGTDIIFEASNIKIFTLAKLMYKYGIQPFKLNSYVDSILADFSKIYHLQSKGQSFMNVTSMLMAMNKEFPKLLQVSIKDQLLHLGYAEELIDELVEAPLLADYGQTKTAVHSFVGLVTLSATTGDIWSVKGGNKKVPEHLIYRNVNVNVLSSFVKKIHYETINNFPNYEVHYSNKDNVMKNHYDIVIIATPLRKHEQTHITFEGIPGDDNLTFLDEYQTVIATFIKGDINPNYFGLEEELDCILICNYNIDIRSIGRIDTVEGPTKMNSKIWKIFSNASLPLTLLNNIFLNIEEVKEVAWKAYPRYTTKARLDKFKLYDGLYHVNAIEWVASAMEMSAIAGRNVAILAHDEYLQRFSNQPNTSSTPNTPKDTQKIEL</sequence>
<dbReference type="Pfam" id="PF13450">
    <property type="entry name" value="NAD_binding_8"/>
    <property type="match status" value="1"/>
</dbReference>
<dbReference type="InterPro" id="IPR036188">
    <property type="entry name" value="FAD/NAD-bd_sf"/>
</dbReference>
<dbReference type="PANTHER" id="PTHR15944">
    <property type="entry name" value="FARNESYLCYSTEINE LYASE"/>
    <property type="match status" value="1"/>
</dbReference>
<keyword evidence="3" id="KW-0285">Flavoprotein</keyword>
<feature type="signal peptide" evidence="9">
    <location>
        <begin position="1"/>
        <end position="19"/>
    </location>
</feature>
<dbReference type="Proteomes" id="UP000694924">
    <property type="component" value="Unplaced"/>
</dbReference>
<dbReference type="InterPro" id="IPR017046">
    <property type="entry name" value="Prenylcysteine_Oxase1"/>
</dbReference>
<evidence type="ECO:0000256" key="2">
    <source>
        <dbReference type="ARBA" id="ARBA00009967"/>
    </source>
</evidence>
<keyword evidence="6" id="KW-0560">Oxidoreductase</keyword>
<evidence type="ECO:0000259" key="10">
    <source>
        <dbReference type="Pfam" id="PF07156"/>
    </source>
</evidence>
<dbReference type="InterPro" id="IPR010795">
    <property type="entry name" value="Prenylcys_lyase"/>
</dbReference>
<organism evidence="11 12">
    <name type="scientific">Polistes dominula</name>
    <name type="common">European paper wasp</name>
    <name type="synonym">Vespa dominula</name>
    <dbReference type="NCBI Taxonomy" id="743375"/>
    <lineage>
        <taxon>Eukaryota</taxon>
        <taxon>Metazoa</taxon>
        <taxon>Ecdysozoa</taxon>
        <taxon>Arthropoda</taxon>
        <taxon>Hexapoda</taxon>
        <taxon>Insecta</taxon>
        <taxon>Pterygota</taxon>
        <taxon>Neoptera</taxon>
        <taxon>Endopterygota</taxon>
        <taxon>Hymenoptera</taxon>
        <taxon>Apocrita</taxon>
        <taxon>Aculeata</taxon>
        <taxon>Vespoidea</taxon>
        <taxon>Vespidae</taxon>
        <taxon>Polistinae</taxon>
        <taxon>Polistini</taxon>
        <taxon>Polistes</taxon>
    </lineage>
</organism>
<proteinExistence type="inferred from homology"/>
<evidence type="ECO:0000313" key="12">
    <source>
        <dbReference type="RefSeq" id="XP_015183644.1"/>
    </source>
</evidence>
<feature type="domain" description="Prenylcysteine lyase" evidence="10">
    <location>
        <begin position="118"/>
        <end position="466"/>
    </location>
</feature>
<evidence type="ECO:0000256" key="6">
    <source>
        <dbReference type="ARBA" id="ARBA00023002"/>
    </source>
</evidence>
<protein>
    <submittedName>
        <fullName evidence="12">Prenylcysteine oxidase-like</fullName>
    </submittedName>
</protein>
<feature type="chain" id="PRO_5045782220" evidence="9">
    <location>
        <begin position="20"/>
        <end position="488"/>
    </location>
</feature>
<dbReference type="GeneID" id="107070195"/>
<feature type="region of interest" description="Disordered" evidence="8">
    <location>
        <begin position="468"/>
        <end position="488"/>
    </location>
</feature>
<evidence type="ECO:0000256" key="3">
    <source>
        <dbReference type="ARBA" id="ARBA00022630"/>
    </source>
</evidence>
<gene>
    <name evidence="12" type="primary">LOC107070195</name>
</gene>
<evidence type="ECO:0000256" key="8">
    <source>
        <dbReference type="SAM" id="MobiDB-lite"/>
    </source>
</evidence>
<keyword evidence="4 9" id="KW-0732">Signal</keyword>
<name>A0ABM1ITV7_POLDO</name>
<evidence type="ECO:0000256" key="7">
    <source>
        <dbReference type="ARBA" id="ARBA00023180"/>
    </source>
</evidence>
<accession>A0ABM1ITV7</accession>
<evidence type="ECO:0000256" key="1">
    <source>
        <dbReference type="ARBA" id="ARBA00001974"/>
    </source>
</evidence>
<reference evidence="12" key="1">
    <citation type="submission" date="2025-08" db="UniProtKB">
        <authorList>
            <consortium name="RefSeq"/>
        </authorList>
    </citation>
    <scope>IDENTIFICATION</scope>
    <source>
        <tissue evidence="12">Whole body</tissue>
    </source>
</reference>
<comment type="cofactor">
    <cofactor evidence="1">
        <name>FAD</name>
        <dbReference type="ChEBI" id="CHEBI:57692"/>
    </cofactor>
</comment>
<keyword evidence="11" id="KW-1185">Reference proteome</keyword>
<dbReference type="PANTHER" id="PTHR15944:SF0">
    <property type="entry name" value="PRENYLCYSTEINE LYASE DOMAIN-CONTAINING PROTEIN"/>
    <property type="match status" value="1"/>
</dbReference>
<evidence type="ECO:0000256" key="5">
    <source>
        <dbReference type="ARBA" id="ARBA00022827"/>
    </source>
</evidence>
<dbReference type="Pfam" id="PF07156">
    <property type="entry name" value="Prenylcys_lyase"/>
    <property type="match status" value="1"/>
</dbReference>